<dbReference type="Proteomes" id="UP000238937">
    <property type="component" value="Unassembled WGS sequence"/>
</dbReference>
<organism evidence="3 4">
    <name type="scientific">Chamaesiphon polymorphus CCALA 037</name>
    <dbReference type="NCBI Taxonomy" id="2107692"/>
    <lineage>
        <taxon>Bacteria</taxon>
        <taxon>Bacillati</taxon>
        <taxon>Cyanobacteriota</taxon>
        <taxon>Cyanophyceae</taxon>
        <taxon>Gomontiellales</taxon>
        <taxon>Chamaesiphonaceae</taxon>
        <taxon>Chamaesiphon</taxon>
    </lineage>
</organism>
<evidence type="ECO:0000256" key="1">
    <source>
        <dbReference type="ARBA" id="ARBA00007637"/>
    </source>
</evidence>
<dbReference type="InterPro" id="IPR036291">
    <property type="entry name" value="NAD(P)-bd_dom_sf"/>
</dbReference>
<feature type="domain" description="NAD-dependent epimerase/dehydratase" evidence="2">
    <location>
        <begin position="4"/>
        <end position="277"/>
    </location>
</feature>
<reference evidence="3 4" key="1">
    <citation type="submission" date="2018-03" db="EMBL/GenBank/DDBJ databases">
        <title>The ancient ancestry and fast evolution of plastids.</title>
        <authorList>
            <person name="Moore K.R."/>
            <person name="Magnabosco C."/>
            <person name="Momper L."/>
            <person name="Gold D.A."/>
            <person name="Bosak T."/>
            <person name="Fournier G.P."/>
        </authorList>
    </citation>
    <scope>NUCLEOTIDE SEQUENCE [LARGE SCALE GENOMIC DNA]</scope>
    <source>
        <strain evidence="3 4">CCALA 037</strain>
    </source>
</reference>
<dbReference type="EMBL" id="PVWO01000011">
    <property type="protein sequence ID" value="PSB59208.1"/>
    <property type="molecule type" value="Genomic_DNA"/>
</dbReference>
<sequence>MSVVIITGSAGLIGSEATRFFCGLGMDVVGIDNDMRKFFFGEEASTTWNRKRLEAEHTNYQHFDVDIRDYDKIKSIFERFGKDISLVIHTAAQPSHDWAASDPFSDFSVNANGTLNLLQATREICPDSPFIFTSTNKVYGDLPNSLPLVELDKRWEIDSSHRYYSGIAEDMSIDNSKHSLFGASKVAADVLVQEYGRYFDMKTVSFRGGCLTGPSHSGTQLHGFLAYLMKCAVTGKPYTIFGYKGKQVRDNIHSSDLIAAFYEFYQAPGSGQIYNIGGGRESNCSMLEAIELCQKITGKEFNYSYKDDNRSGDHIWYISDLSKFKQAYPNWSIKYDVPQILQEIHDKNIEKWN</sequence>
<evidence type="ECO:0000313" key="3">
    <source>
        <dbReference type="EMBL" id="PSB59208.1"/>
    </source>
</evidence>
<dbReference type="AlphaFoldDB" id="A0A2T1GMV2"/>
<comment type="similarity">
    <text evidence="1">Belongs to the NAD(P)-dependent epimerase/dehydratase family.</text>
</comment>
<gene>
    <name evidence="3" type="ORF">C7B77_01810</name>
</gene>
<dbReference type="RefSeq" id="WP_106299734.1">
    <property type="nucleotide sequence ID" value="NZ_PVWO01000011.1"/>
</dbReference>
<name>A0A2T1GMV2_9CYAN</name>
<comment type="caution">
    <text evidence="3">The sequence shown here is derived from an EMBL/GenBank/DDBJ whole genome shotgun (WGS) entry which is preliminary data.</text>
</comment>
<proteinExistence type="inferred from homology"/>
<dbReference type="OrthoDB" id="9779902at2"/>
<evidence type="ECO:0000313" key="4">
    <source>
        <dbReference type="Proteomes" id="UP000238937"/>
    </source>
</evidence>
<accession>A0A2T1GMV2</accession>
<keyword evidence="4" id="KW-1185">Reference proteome</keyword>
<dbReference type="Pfam" id="PF01370">
    <property type="entry name" value="Epimerase"/>
    <property type="match status" value="1"/>
</dbReference>
<evidence type="ECO:0000259" key="2">
    <source>
        <dbReference type="Pfam" id="PF01370"/>
    </source>
</evidence>
<protein>
    <submittedName>
        <fullName evidence="3">NAD-dependent epimerase</fullName>
    </submittedName>
</protein>
<dbReference type="PANTHER" id="PTHR43000">
    <property type="entry name" value="DTDP-D-GLUCOSE 4,6-DEHYDRATASE-RELATED"/>
    <property type="match status" value="1"/>
</dbReference>
<dbReference type="CDD" id="cd05258">
    <property type="entry name" value="CDP_TE_SDR_e"/>
    <property type="match status" value="1"/>
</dbReference>
<dbReference type="Gene3D" id="3.40.50.720">
    <property type="entry name" value="NAD(P)-binding Rossmann-like Domain"/>
    <property type="match status" value="1"/>
</dbReference>
<dbReference type="InterPro" id="IPR001509">
    <property type="entry name" value="Epimerase_deHydtase"/>
</dbReference>
<dbReference type="SUPFAM" id="SSF51735">
    <property type="entry name" value="NAD(P)-binding Rossmann-fold domains"/>
    <property type="match status" value="1"/>
</dbReference>